<keyword evidence="3" id="KW-0929">Antimicrobial</keyword>
<dbReference type="EMBL" id="JARGDH010000001">
    <property type="protein sequence ID" value="KAL0280820.1"/>
    <property type="molecule type" value="Genomic_DNA"/>
</dbReference>
<evidence type="ECO:0000256" key="1">
    <source>
        <dbReference type="ARBA" id="ARBA00004613"/>
    </source>
</evidence>
<dbReference type="GO" id="GO:0006959">
    <property type="term" value="P:humoral immune response"/>
    <property type="evidence" value="ECO:0007669"/>
    <property type="project" value="TreeGrafter"/>
</dbReference>
<dbReference type="CDD" id="cd21806">
    <property type="entry name" value="DEFL_defensin-like"/>
    <property type="match status" value="1"/>
</dbReference>
<keyword evidence="8" id="KW-1015">Disulfide bond</keyword>
<feature type="domain" description="Invertebrate defensins family profile" evidence="10">
    <location>
        <begin position="57"/>
        <end position="96"/>
    </location>
</feature>
<evidence type="ECO:0000256" key="9">
    <source>
        <dbReference type="SAM" id="SignalP"/>
    </source>
</evidence>
<dbReference type="InterPro" id="IPR036574">
    <property type="entry name" value="Scorpion_toxin-like_sf"/>
</dbReference>
<dbReference type="EMBL" id="JARGDH010000001">
    <property type="protein sequence ID" value="KAL0280819.1"/>
    <property type="molecule type" value="Genomic_DNA"/>
</dbReference>
<comment type="caution">
    <text evidence="11">The sequence shown here is derived from an EMBL/GenBank/DDBJ whole genome shotgun (WGS) entry which is preliminary data.</text>
</comment>
<feature type="chain" id="PRO_5044477077" description="Invertebrate defensins family profile domain-containing protein" evidence="9">
    <location>
        <begin position="22"/>
        <end position="96"/>
    </location>
</feature>
<dbReference type="Gene3D" id="3.30.30.10">
    <property type="entry name" value="Knottin, scorpion toxin-like"/>
    <property type="match status" value="1"/>
</dbReference>
<dbReference type="GO" id="GO:0005615">
    <property type="term" value="C:extracellular space"/>
    <property type="evidence" value="ECO:0007669"/>
    <property type="project" value="TreeGrafter"/>
</dbReference>
<evidence type="ECO:0000256" key="5">
    <source>
        <dbReference type="ARBA" id="ARBA00022859"/>
    </source>
</evidence>
<comment type="subcellular location">
    <subcellularLocation>
        <location evidence="1">Secreted</location>
    </subcellularLocation>
</comment>
<evidence type="ECO:0000313" key="11">
    <source>
        <dbReference type="EMBL" id="KAL0280819.1"/>
    </source>
</evidence>
<protein>
    <recommendedName>
        <fullName evidence="10">Invertebrate defensins family profile domain-containing protein</fullName>
    </recommendedName>
</protein>
<organism evidence="11">
    <name type="scientific">Menopon gallinae</name>
    <name type="common">poultry shaft louse</name>
    <dbReference type="NCBI Taxonomy" id="328185"/>
    <lineage>
        <taxon>Eukaryota</taxon>
        <taxon>Metazoa</taxon>
        <taxon>Ecdysozoa</taxon>
        <taxon>Arthropoda</taxon>
        <taxon>Hexapoda</taxon>
        <taxon>Insecta</taxon>
        <taxon>Pterygota</taxon>
        <taxon>Neoptera</taxon>
        <taxon>Paraneoptera</taxon>
        <taxon>Psocodea</taxon>
        <taxon>Troctomorpha</taxon>
        <taxon>Phthiraptera</taxon>
        <taxon>Amblycera</taxon>
        <taxon>Menoponidae</taxon>
        <taxon>Menopon</taxon>
    </lineage>
</organism>
<evidence type="ECO:0000256" key="2">
    <source>
        <dbReference type="ARBA" id="ARBA00022525"/>
    </source>
</evidence>
<evidence type="ECO:0000256" key="3">
    <source>
        <dbReference type="ARBA" id="ARBA00022529"/>
    </source>
</evidence>
<dbReference type="InterPro" id="IPR001542">
    <property type="entry name" value="Defensin_invertebrate/fungal"/>
</dbReference>
<name>A0AAW2IF82_9NEOP</name>
<dbReference type="PANTHER" id="PTHR13645">
    <property type="entry name" value="DEFENSIN"/>
    <property type="match status" value="1"/>
</dbReference>
<dbReference type="PROSITE" id="PS51378">
    <property type="entry name" value="INVERT_DEFENSINS"/>
    <property type="match status" value="1"/>
</dbReference>
<dbReference type="AlphaFoldDB" id="A0AAW2IF82"/>
<dbReference type="FunFam" id="3.30.30.10:FF:000005">
    <property type="entry name" value="Defensin"/>
    <property type="match status" value="1"/>
</dbReference>
<keyword evidence="6" id="KW-0211">Defensin</keyword>
<evidence type="ECO:0000259" key="10">
    <source>
        <dbReference type="PROSITE" id="PS51378"/>
    </source>
</evidence>
<keyword evidence="9" id="KW-0732">Signal</keyword>
<evidence type="ECO:0000256" key="7">
    <source>
        <dbReference type="ARBA" id="ARBA00023022"/>
    </source>
</evidence>
<feature type="signal peptide" evidence="9">
    <location>
        <begin position="1"/>
        <end position="21"/>
    </location>
</feature>
<keyword evidence="7" id="KW-0044">Antibiotic</keyword>
<dbReference type="Pfam" id="PF01097">
    <property type="entry name" value="Defensin_2"/>
    <property type="match status" value="1"/>
</dbReference>
<sequence>MKFSVALLACLSVFLIQSAAAEDSESFSLEDLEDFPEIQLYASEEETESGNSLITPRITCDILGGKFNHAACAVHCILKGYRGGYCDSKAVCNCRR</sequence>
<proteinExistence type="predicted"/>
<evidence type="ECO:0000256" key="8">
    <source>
        <dbReference type="ARBA" id="ARBA00023157"/>
    </source>
</evidence>
<dbReference type="PANTHER" id="PTHR13645:SF0">
    <property type="entry name" value="DEFENSIN"/>
    <property type="match status" value="1"/>
</dbReference>
<keyword evidence="2" id="KW-0964">Secreted</keyword>
<reference evidence="11" key="1">
    <citation type="journal article" date="2024" name="Gigascience">
        <title>Chromosome-level genome of the poultry shaft louse Menopon gallinae provides insight into the host-switching and adaptive evolution of parasitic lice.</title>
        <authorList>
            <person name="Xu Y."/>
            <person name="Ma L."/>
            <person name="Liu S."/>
            <person name="Liang Y."/>
            <person name="Liu Q."/>
            <person name="He Z."/>
            <person name="Tian L."/>
            <person name="Duan Y."/>
            <person name="Cai W."/>
            <person name="Li H."/>
            <person name="Song F."/>
        </authorList>
    </citation>
    <scope>NUCLEOTIDE SEQUENCE</scope>
    <source>
        <strain evidence="11">Cailab_2023a</strain>
    </source>
</reference>
<accession>A0AAW2IF82</accession>
<gene>
    <name evidence="11" type="ORF">PYX00_002001</name>
</gene>
<keyword evidence="4" id="KW-0399">Innate immunity</keyword>
<keyword evidence="5" id="KW-0391">Immunity</keyword>
<dbReference type="SUPFAM" id="SSF57095">
    <property type="entry name" value="Scorpion toxin-like"/>
    <property type="match status" value="1"/>
</dbReference>
<evidence type="ECO:0000256" key="6">
    <source>
        <dbReference type="ARBA" id="ARBA00022940"/>
    </source>
</evidence>
<dbReference type="GO" id="GO:0042742">
    <property type="term" value="P:defense response to bacterium"/>
    <property type="evidence" value="ECO:0007669"/>
    <property type="project" value="UniProtKB-KW"/>
</dbReference>
<evidence type="ECO:0000256" key="4">
    <source>
        <dbReference type="ARBA" id="ARBA00022588"/>
    </source>
</evidence>
<dbReference type="GO" id="GO:0045087">
    <property type="term" value="P:innate immune response"/>
    <property type="evidence" value="ECO:0007669"/>
    <property type="project" value="UniProtKB-KW"/>
</dbReference>